<dbReference type="EMBL" id="JADNRY010000324">
    <property type="protein sequence ID" value="KAF9059117.1"/>
    <property type="molecule type" value="Genomic_DNA"/>
</dbReference>
<name>A0A9P5TYA7_9AGAR</name>
<dbReference type="OrthoDB" id="8023605at2759"/>
<evidence type="ECO:0000313" key="3">
    <source>
        <dbReference type="Proteomes" id="UP000772434"/>
    </source>
</evidence>
<comment type="caution">
    <text evidence="2">The sequence shown here is derived from an EMBL/GenBank/DDBJ whole genome shotgun (WGS) entry which is preliminary data.</text>
</comment>
<accession>A0A9P5TYA7</accession>
<keyword evidence="1" id="KW-0812">Transmembrane</keyword>
<keyword evidence="1" id="KW-1133">Transmembrane helix</keyword>
<proteinExistence type="predicted"/>
<organism evidence="2 3">
    <name type="scientific">Rhodocollybia butyracea</name>
    <dbReference type="NCBI Taxonomy" id="206335"/>
    <lineage>
        <taxon>Eukaryota</taxon>
        <taxon>Fungi</taxon>
        <taxon>Dikarya</taxon>
        <taxon>Basidiomycota</taxon>
        <taxon>Agaricomycotina</taxon>
        <taxon>Agaricomycetes</taxon>
        <taxon>Agaricomycetidae</taxon>
        <taxon>Agaricales</taxon>
        <taxon>Marasmiineae</taxon>
        <taxon>Omphalotaceae</taxon>
        <taxon>Rhodocollybia</taxon>
    </lineage>
</organism>
<keyword evidence="1" id="KW-0472">Membrane</keyword>
<dbReference type="AlphaFoldDB" id="A0A9P5TYA7"/>
<evidence type="ECO:0000256" key="1">
    <source>
        <dbReference type="SAM" id="Phobius"/>
    </source>
</evidence>
<dbReference type="Proteomes" id="UP000772434">
    <property type="component" value="Unassembled WGS sequence"/>
</dbReference>
<sequence>MRQHVHGKHIQWIKKFEEDHAHSIKSLDFSSGDLVLAWNTRVEKTFSTKNRMWYMGPLLVICRNRGGAYIVAELNGTLWRRPVGAFRLIPYRARLTLPVPNIEEFIDIPTKELERMEESNDCDYSNKFPFEDFPPFLSIYVLLYFFCVHFHISCIIFSFPSKLLYLFITLSREGMSPYPMQSLIPSRRSSGYS</sequence>
<evidence type="ECO:0000313" key="2">
    <source>
        <dbReference type="EMBL" id="KAF9059117.1"/>
    </source>
</evidence>
<feature type="transmembrane region" description="Helical" evidence="1">
    <location>
        <begin position="137"/>
        <end position="159"/>
    </location>
</feature>
<keyword evidence="3" id="KW-1185">Reference proteome</keyword>
<protein>
    <submittedName>
        <fullName evidence="2">Uncharacterized protein</fullName>
    </submittedName>
</protein>
<gene>
    <name evidence="2" type="ORF">BDP27DRAFT_1239415</name>
</gene>
<reference evidence="2" key="1">
    <citation type="submission" date="2020-11" db="EMBL/GenBank/DDBJ databases">
        <authorList>
            <consortium name="DOE Joint Genome Institute"/>
            <person name="Ahrendt S."/>
            <person name="Riley R."/>
            <person name="Andreopoulos W."/>
            <person name="Labutti K."/>
            <person name="Pangilinan J."/>
            <person name="Ruiz-Duenas F.J."/>
            <person name="Barrasa J.M."/>
            <person name="Sanchez-Garcia M."/>
            <person name="Camarero S."/>
            <person name="Miyauchi S."/>
            <person name="Serrano A."/>
            <person name="Linde D."/>
            <person name="Babiker R."/>
            <person name="Drula E."/>
            <person name="Ayuso-Fernandez I."/>
            <person name="Pacheco R."/>
            <person name="Padilla G."/>
            <person name="Ferreira P."/>
            <person name="Barriuso J."/>
            <person name="Kellner H."/>
            <person name="Castanera R."/>
            <person name="Alfaro M."/>
            <person name="Ramirez L."/>
            <person name="Pisabarro A.G."/>
            <person name="Kuo A."/>
            <person name="Tritt A."/>
            <person name="Lipzen A."/>
            <person name="He G."/>
            <person name="Yan M."/>
            <person name="Ng V."/>
            <person name="Cullen D."/>
            <person name="Martin F."/>
            <person name="Rosso M.-N."/>
            <person name="Henrissat B."/>
            <person name="Hibbett D."/>
            <person name="Martinez A.T."/>
            <person name="Grigoriev I.V."/>
        </authorList>
    </citation>
    <scope>NUCLEOTIDE SEQUENCE</scope>
    <source>
        <strain evidence="2">AH 40177</strain>
    </source>
</reference>